<evidence type="ECO:0000313" key="1">
    <source>
        <dbReference type="Ensembl" id="ENSPTRP00000065008.1"/>
    </source>
</evidence>
<dbReference type="AlphaFoldDB" id="A0A2I3RK25"/>
<proteinExistence type="predicted"/>
<gene>
    <name evidence="1" type="primary">CRIPTO</name>
</gene>
<dbReference type="EMBL" id="AACZ04000295">
    <property type="status" value="NOT_ANNOTATED_CDS"/>
    <property type="molecule type" value="Genomic_DNA"/>
</dbReference>
<keyword evidence="2" id="KW-1185">Reference proteome</keyword>
<sequence length="86" mass="9212">MTSLTMCAKRTVGLCPMTPGCPRSVPCVNAGTVSSAAFLRHFYPAAVNGLVMDEHLVASRTPELPLSARTTTFMLVGICLSIQSYY</sequence>
<name>A0A2I3RK25_PANTR</name>
<reference evidence="1 2" key="1">
    <citation type="journal article" date="2005" name="Nature">
        <title>Initial sequence of the chimpanzee genome and comparison with the human genome.</title>
        <authorList>
            <consortium name="Chimpanzee sequencing and analysis consortium"/>
        </authorList>
    </citation>
    <scope>NUCLEOTIDE SEQUENCE [LARGE SCALE GENOMIC DNA]</scope>
</reference>
<accession>A0A2I3RK25</accession>
<reference evidence="1" key="2">
    <citation type="submission" date="2025-08" db="UniProtKB">
        <authorList>
            <consortium name="Ensembl"/>
        </authorList>
    </citation>
    <scope>IDENTIFICATION</scope>
</reference>
<evidence type="ECO:0000313" key="2">
    <source>
        <dbReference type="Proteomes" id="UP000002277"/>
    </source>
</evidence>
<organism evidence="1 2">
    <name type="scientific">Pan troglodytes</name>
    <name type="common">Chimpanzee</name>
    <dbReference type="NCBI Taxonomy" id="9598"/>
    <lineage>
        <taxon>Eukaryota</taxon>
        <taxon>Metazoa</taxon>
        <taxon>Chordata</taxon>
        <taxon>Craniata</taxon>
        <taxon>Vertebrata</taxon>
        <taxon>Euteleostomi</taxon>
        <taxon>Mammalia</taxon>
        <taxon>Eutheria</taxon>
        <taxon>Euarchontoglires</taxon>
        <taxon>Primates</taxon>
        <taxon>Haplorrhini</taxon>
        <taxon>Catarrhini</taxon>
        <taxon>Hominidae</taxon>
        <taxon>Pan</taxon>
    </lineage>
</organism>
<dbReference type="GeneTree" id="ENSGT00940000159076"/>
<reference evidence="1" key="3">
    <citation type="submission" date="2025-09" db="UniProtKB">
        <authorList>
            <consortium name="Ensembl"/>
        </authorList>
    </citation>
    <scope>IDENTIFICATION</scope>
</reference>
<dbReference type="Proteomes" id="UP000002277">
    <property type="component" value="Chromosome 3"/>
</dbReference>
<dbReference type="Ensembl" id="ENSPTRT00000085258.1">
    <property type="protein sequence ID" value="ENSPTRP00000065008.1"/>
    <property type="gene ID" value="ENSPTRG00000014854.4"/>
</dbReference>
<protein>
    <submittedName>
        <fullName evidence="1">Cripto, EGF-CFC family member</fullName>
    </submittedName>
</protein>
<dbReference type="Bgee" id="ENSPTRG00000014854">
    <property type="expression patterns" value="Expressed in spleen and 10 other cell types or tissues"/>
</dbReference>